<comment type="caution">
    <text evidence="2">The sequence shown here is derived from an EMBL/GenBank/DDBJ whole genome shotgun (WGS) entry which is preliminary data.</text>
</comment>
<protein>
    <submittedName>
        <fullName evidence="2">PIP5K3 protein</fullName>
    </submittedName>
</protein>
<keyword evidence="1" id="KW-0677">Repeat</keyword>
<keyword evidence="3" id="KW-1185">Reference proteome</keyword>
<dbReference type="Proteomes" id="UP000601435">
    <property type="component" value="Unassembled WGS sequence"/>
</dbReference>
<dbReference type="Gene3D" id="2.20.110.10">
    <property type="entry name" value="Histone H3 K4-specific methyltransferase SET7/9 N-terminal domain"/>
    <property type="match status" value="3"/>
</dbReference>
<dbReference type="InterPro" id="IPR003409">
    <property type="entry name" value="MORN"/>
</dbReference>
<dbReference type="EMBL" id="CAJNJA010073697">
    <property type="protein sequence ID" value="CAE7910523.1"/>
    <property type="molecule type" value="Genomic_DNA"/>
</dbReference>
<evidence type="ECO:0000256" key="1">
    <source>
        <dbReference type="ARBA" id="ARBA00022737"/>
    </source>
</evidence>
<dbReference type="AlphaFoldDB" id="A0A813BPV7"/>
<gene>
    <name evidence="2" type="primary">PIP5K3</name>
    <name evidence="2" type="ORF">SNEC2469_LOCUS30992</name>
</gene>
<organism evidence="2 3">
    <name type="scientific">Symbiodinium necroappetens</name>
    <dbReference type="NCBI Taxonomy" id="1628268"/>
    <lineage>
        <taxon>Eukaryota</taxon>
        <taxon>Sar</taxon>
        <taxon>Alveolata</taxon>
        <taxon>Dinophyceae</taxon>
        <taxon>Suessiales</taxon>
        <taxon>Symbiodiniaceae</taxon>
        <taxon>Symbiodinium</taxon>
    </lineage>
</organism>
<sequence length="296" mass="32990">MVVWTQREFSDTALGQRAQGFGSVKAGRATMGNAGTCCSSGGDSRCCGTGASNDPGHGPIDPLRDEVKGIDPVPAPGMKDEDIKPESLEAGSFAANAAEESKKDDIAADEERQFVTYQDGSTYTGMIKNGKRHGHGVWQSKSCQYEGQWKEDQQDGHGRQTWSDGRVYEGQFSKGRFSGTGKMVWHTQKGMLVYEGQYKEDLKDGHGMFIWPDGRTYDGEWREGKRHGRGTYITAKAERKVGYWVDDKFDRWEKDVQGRCSRFVKANRKALEDEVKLRLRTFATKADASSSFKLLP</sequence>
<dbReference type="SUPFAM" id="SSF82185">
    <property type="entry name" value="Histone H3 K4-specific methyltransferase SET7/9 N-terminal domain"/>
    <property type="match status" value="1"/>
</dbReference>
<dbReference type="SMART" id="SM00698">
    <property type="entry name" value="MORN"/>
    <property type="match status" value="5"/>
</dbReference>
<accession>A0A813BPV7</accession>
<dbReference type="PANTHER" id="PTHR23084:SF263">
    <property type="entry name" value="MORN REPEAT-CONTAINING PROTEIN 1"/>
    <property type="match status" value="1"/>
</dbReference>
<dbReference type="Pfam" id="PF02493">
    <property type="entry name" value="MORN"/>
    <property type="match status" value="5"/>
</dbReference>
<dbReference type="OrthoDB" id="294378at2759"/>
<dbReference type="PANTHER" id="PTHR23084">
    <property type="entry name" value="PHOSPHATIDYLINOSITOL-4-PHOSPHATE 5-KINASE RELATED"/>
    <property type="match status" value="1"/>
</dbReference>
<name>A0A813BPV7_9DINO</name>
<reference evidence="2" key="1">
    <citation type="submission" date="2021-02" db="EMBL/GenBank/DDBJ databases">
        <authorList>
            <person name="Dougan E. K."/>
            <person name="Rhodes N."/>
            <person name="Thang M."/>
            <person name="Chan C."/>
        </authorList>
    </citation>
    <scope>NUCLEOTIDE SEQUENCE</scope>
</reference>
<proteinExistence type="predicted"/>
<evidence type="ECO:0000313" key="3">
    <source>
        <dbReference type="Proteomes" id="UP000601435"/>
    </source>
</evidence>
<evidence type="ECO:0000313" key="2">
    <source>
        <dbReference type="EMBL" id="CAE7910523.1"/>
    </source>
</evidence>